<feature type="coiled-coil region" evidence="4">
    <location>
        <begin position="146"/>
        <end position="552"/>
    </location>
</feature>
<comment type="subcellular location">
    <subcellularLocation>
        <location evidence="1">Golgi apparatus</location>
    </subcellularLocation>
</comment>
<keyword evidence="8" id="KW-1185">Reference proteome</keyword>
<evidence type="ECO:0000256" key="2">
    <source>
        <dbReference type="ARBA" id="ARBA00023034"/>
    </source>
</evidence>
<gene>
    <name evidence="7" type="ORF">OXX778_LOCUS1236</name>
</gene>
<feature type="region of interest" description="Disordered" evidence="5">
    <location>
        <begin position="1045"/>
        <end position="1072"/>
    </location>
</feature>
<feature type="coiled-coil region" evidence="4">
    <location>
        <begin position="588"/>
        <end position="615"/>
    </location>
</feature>
<feature type="compositionally biased region" description="Low complexity" evidence="5">
    <location>
        <begin position="1057"/>
        <end position="1072"/>
    </location>
</feature>
<accession>A0A813M4W4</accession>
<reference evidence="7" key="1">
    <citation type="submission" date="2021-02" db="EMBL/GenBank/DDBJ databases">
        <authorList>
            <person name="Nowell W R."/>
        </authorList>
    </citation>
    <scope>NUCLEOTIDE SEQUENCE</scope>
    <source>
        <strain evidence="7">Ploen Becks lab</strain>
    </source>
</reference>
<name>A0A813M4W4_9BILA</name>
<evidence type="ECO:0000313" key="8">
    <source>
        <dbReference type="Proteomes" id="UP000663879"/>
    </source>
</evidence>
<comment type="caution">
    <text evidence="7">The sequence shown here is derived from an EMBL/GenBank/DDBJ whole genome shotgun (WGS) entry which is preliminary data.</text>
</comment>
<feature type="coiled-coil region" evidence="4">
    <location>
        <begin position="716"/>
        <end position="948"/>
    </location>
</feature>
<dbReference type="GO" id="GO:0031267">
    <property type="term" value="F:small GTPase binding"/>
    <property type="evidence" value="ECO:0007669"/>
    <property type="project" value="TreeGrafter"/>
</dbReference>
<evidence type="ECO:0000259" key="6">
    <source>
        <dbReference type="PROSITE" id="PS50913"/>
    </source>
</evidence>
<dbReference type="GO" id="GO:0005794">
    <property type="term" value="C:Golgi apparatus"/>
    <property type="evidence" value="ECO:0007669"/>
    <property type="project" value="UniProtKB-SubCell"/>
</dbReference>
<evidence type="ECO:0000313" key="7">
    <source>
        <dbReference type="EMBL" id="CAF0712604.1"/>
    </source>
</evidence>
<proteinExistence type="predicted"/>
<dbReference type="OrthoDB" id="425925at2759"/>
<keyword evidence="2" id="KW-0333">Golgi apparatus</keyword>
<organism evidence="7 8">
    <name type="scientific">Brachionus calyciflorus</name>
    <dbReference type="NCBI Taxonomy" id="104777"/>
    <lineage>
        <taxon>Eukaryota</taxon>
        <taxon>Metazoa</taxon>
        <taxon>Spiralia</taxon>
        <taxon>Gnathifera</taxon>
        <taxon>Rotifera</taxon>
        <taxon>Eurotatoria</taxon>
        <taxon>Monogononta</taxon>
        <taxon>Pseudotrocha</taxon>
        <taxon>Ploima</taxon>
        <taxon>Brachionidae</taxon>
        <taxon>Brachionus</taxon>
    </lineage>
</organism>
<dbReference type="AlphaFoldDB" id="A0A813M4W4"/>
<dbReference type="EMBL" id="CAJNOC010000075">
    <property type="protein sequence ID" value="CAF0712604.1"/>
    <property type="molecule type" value="Genomic_DNA"/>
</dbReference>
<dbReference type="PROSITE" id="PS50913">
    <property type="entry name" value="GRIP"/>
    <property type="match status" value="1"/>
</dbReference>
<dbReference type="InterPro" id="IPR000237">
    <property type="entry name" value="GRIP_dom"/>
</dbReference>
<evidence type="ECO:0000256" key="1">
    <source>
        <dbReference type="ARBA" id="ARBA00004555"/>
    </source>
</evidence>
<feature type="domain" description="GRIP" evidence="6">
    <location>
        <begin position="948"/>
        <end position="998"/>
    </location>
</feature>
<feature type="coiled-coil region" evidence="4">
    <location>
        <begin position="41"/>
        <end position="117"/>
    </location>
</feature>
<dbReference type="GO" id="GO:0007030">
    <property type="term" value="P:Golgi organization"/>
    <property type="evidence" value="ECO:0007669"/>
    <property type="project" value="TreeGrafter"/>
</dbReference>
<evidence type="ECO:0000256" key="4">
    <source>
        <dbReference type="SAM" id="Coils"/>
    </source>
</evidence>
<keyword evidence="3 4" id="KW-0175">Coiled coil</keyword>
<evidence type="ECO:0000256" key="5">
    <source>
        <dbReference type="SAM" id="MobiDB-lite"/>
    </source>
</evidence>
<evidence type="ECO:0000256" key="3">
    <source>
        <dbReference type="ARBA" id="ARBA00023054"/>
    </source>
</evidence>
<dbReference type="PANTHER" id="PTHR18921:SF2">
    <property type="entry name" value="THYROID RECEPTOR-INTERACTING PROTEIN 11"/>
    <property type="match status" value="1"/>
</dbReference>
<dbReference type="PANTHER" id="PTHR18921">
    <property type="entry name" value="MYOSIN HEAVY CHAIN - RELATED"/>
    <property type="match status" value="1"/>
</dbReference>
<dbReference type="Proteomes" id="UP000663879">
    <property type="component" value="Unassembled WGS sequence"/>
</dbReference>
<protein>
    <recommendedName>
        <fullName evidence="6">GRIP domain-containing protein</fullName>
    </recommendedName>
</protein>
<dbReference type="GO" id="GO:0006888">
    <property type="term" value="P:endoplasmic reticulum to Golgi vesicle-mediated transport"/>
    <property type="evidence" value="ECO:0007669"/>
    <property type="project" value="TreeGrafter"/>
</dbReference>
<sequence>MSWLASGLTQSVTGKISQLGGQLKDILTEGTEEIYDPENELKVVNEKLKDNEKRLELLKSECARWEDETNELNLRCQTYETQLEQKQNEFRQTLITKDALIAELRSQINLLENSRNNDLTHGGGYQKSAFMEEYEEVMPSSDLNDYIHLDKEIKRLKEDILYLQNENQDLLAKIKLKNEQLERANSSERNQNVINEKNSQIESLKQEIEELKNRIQNDFNKHQNDMNELQNSFTDRINLEIEGKQHEIEGLKIELEKVKSEFDSFKISSEISLEINNQNNEIVQNIESNLAEKNQEIHQLKSQIEMFESELEQANNQILKLKTESKKSPETVLVNDQTDLISQLNVEKEKLEAILSENQTEIENLRDKIQNLENELNNKNSQMESFDLKIEELTQQNDVLSSLNETQESQLISKQTEIEELNKKFQNLDMSETIGQHEEMELLKSQIDEKQKEIEALQLDLKQQQQNLHQEKILQLQEQKQDRQEIAKLKSENTELKIKLDEKLSEINLLGQQINDLNTSINQLKSNDSNLFNELKAKTEQFLAQIDSANQEIFQLRGEKEKFEFCLEEKSREISQLKLDLEKNVQHISAQSKAIEKLQSDLKQESSEKNEHEELLLLKNQYNQIYSYLEQKNQESLSYYNEIQRLNLVVSELNTELFNAKKLNENLSEQYDNLLKGFQYEQKMVEDLTEQTSELNTHLLNIKADADSQKMGSENLEKFQLEIELLTKERDEMGSKLKNLEDYYENMLETQSNSFKQTLNAEEQQRDKLRKELDRLKVHLVEISDSYTKEAIQAEEREKQLRLSLNEAQNKIQLQGANLENSNKDLSQRMDQLNQANQNLTMEKDALKEKLKQTEENLNHQIKVTKNLELVLERVQNDHASTIHQLQKENKKYQDEIRKLNETLDAINTLELELNEREEDIKKLHAQIETKEALIESLEKRFNEVQKVNDGFIEKEIIKNLIIGYIKVPQVHEKKQVLKLIATMLGFNQSELEQAEQGSESKWFGSFLSKSTPLKNPKNTSNESSGKSFTELLIQYVERESRPKPNLQFDLNKKTDSPLNDSLNSSNSSSNLPSSESALQFFNSVNNSDLTLVNRSTNAPNTIAGISSPAVANSFLEQILK</sequence>